<evidence type="ECO:0000313" key="2">
    <source>
        <dbReference type="Proteomes" id="UP000289211"/>
    </source>
</evidence>
<sequence>MKIECRAFPPDNVVVKNGNNGRVVVQIHFGGIGQHPGQFVGVHLNKEDATKMRAAIDQYINNQPIED</sequence>
<evidence type="ECO:0000313" key="1">
    <source>
        <dbReference type="EMBL" id="AWN08570.1"/>
    </source>
</evidence>
<protein>
    <submittedName>
        <fullName evidence="1">Uncharacterized protein</fullName>
    </submittedName>
</protein>
<proteinExistence type="predicted"/>
<gene>
    <name evidence="1" type="ORF">XcP1_068</name>
</gene>
<dbReference type="Proteomes" id="UP000289211">
    <property type="component" value="Segment"/>
</dbReference>
<keyword evidence="2" id="KW-1185">Reference proteome</keyword>
<name>A0A3S7L8Q2_9CAUD</name>
<dbReference type="EMBL" id="MH191395">
    <property type="protein sequence ID" value="AWN08570.1"/>
    <property type="molecule type" value="Genomic_DNA"/>
</dbReference>
<reference evidence="1 2" key="1">
    <citation type="submission" date="2018-04" db="EMBL/GenBank/DDBJ databases">
        <authorList>
            <person name="Silva F.P."/>
            <person name="Xavier A.S."/>
            <person name="Vidigal P.M.P."/>
            <person name="Alfenas-Zerbini P."/>
        </authorList>
    </citation>
    <scope>NUCLEOTIDE SEQUENCE [LARGE SCALE GENOMIC DNA]</scope>
</reference>
<organism evidence="1 2">
    <name type="scientific">Xanthomonas phage XcP1</name>
    <dbReference type="NCBI Taxonomy" id="2785027"/>
    <lineage>
        <taxon>Viruses</taxon>
        <taxon>Duplodnaviria</taxon>
        <taxon>Heunggongvirae</taxon>
        <taxon>Uroviricota</taxon>
        <taxon>Caudoviricetes</taxon>
        <taxon>Lindbergviridae</taxon>
        <taxon>Carpasinavirus</taxon>
        <taxon>Carpasinavirus FoX6</taxon>
        <taxon>Carpasinavirus XcP1</taxon>
    </lineage>
</organism>
<accession>A0A3S7L8Q2</accession>